<dbReference type="EMBL" id="CP134145">
    <property type="protein sequence ID" value="WNC73992.1"/>
    <property type="molecule type" value="Genomic_DNA"/>
</dbReference>
<dbReference type="SUPFAM" id="SSF51556">
    <property type="entry name" value="Metallo-dependent hydrolases"/>
    <property type="match status" value="1"/>
</dbReference>
<accession>A0ABY9TYR0</accession>
<dbReference type="InterPro" id="IPR018228">
    <property type="entry name" value="DNase_TatD-rel_CS"/>
</dbReference>
<name>A0ABY9TYR0_9GAMM</name>
<feature type="chain" id="PRO_5047116914" evidence="1">
    <location>
        <begin position="27"/>
        <end position="460"/>
    </location>
</feature>
<dbReference type="PROSITE" id="PS01137">
    <property type="entry name" value="TATD_1"/>
    <property type="match status" value="1"/>
</dbReference>
<dbReference type="Gene3D" id="3.20.20.140">
    <property type="entry name" value="Metal-dependent hydrolases"/>
    <property type="match status" value="1"/>
</dbReference>
<dbReference type="InterPro" id="IPR051781">
    <property type="entry name" value="Metallo-dep_Hydrolase"/>
</dbReference>
<keyword evidence="1" id="KW-0732">Signal</keyword>
<gene>
    <name evidence="3" type="ORF">RGQ13_08370</name>
</gene>
<dbReference type="Proteomes" id="UP001258994">
    <property type="component" value="Chromosome"/>
</dbReference>
<feature type="signal peptide" evidence="1">
    <location>
        <begin position="1"/>
        <end position="26"/>
    </location>
</feature>
<keyword evidence="4" id="KW-1185">Reference proteome</keyword>
<dbReference type="InterPro" id="IPR006680">
    <property type="entry name" value="Amidohydro-rel"/>
</dbReference>
<dbReference type="RefSeq" id="WP_348393102.1">
    <property type="nucleotide sequence ID" value="NZ_CP134145.1"/>
</dbReference>
<reference evidence="4" key="1">
    <citation type="submission" date="2023-09" db="EMBL/GenBank/DDBJ databases">
        <authorList>
            <person name="Li S."/>
            <person name="Li X."/>
            <person name="Zhang C."/>
            <person name="Zhao Z."/>
        </authorList>
    </citation>
    <scope>NUCLEOTIDE SEQUENCE [LARGE SCALE GENOMIC DNA]</scope>
    <source>
        <strain evidence="4">SQ149</strain>
    </source>
</reference>
<dbReference type="InterPro" id="IPR057744">
    <property type="entry name" value="OTAase-like"/>
</dbReference>
<evidence type="ECO:0000313" key="4">
    <source>
        <dbReference type="Proteomes" id="UP001258994"/>
    </source>
</evidence>
<dbReference type="InterPro" id="IPR032466">
    <property type="entry name" value="Metal_Hydrolase"/>
</dbReference>
<dbReference type="CDD" id="cd01299">
    <property type="entry name" value="Met_dep_hydrolase_A"/>
    <property type="match status" value="1"/>
</dbReference>
<evidence type="ECO:0000259" key="2">
    <source>
        <dbReference type="Pfam" id="PF01979"/>
    </source>
</evidence>
<organism evidence="3 4">
    <name type="scientific">Thalassotalea psychrophila</name>
    <dbReference type="NCBI Taxonomy" id="3065647"/>
    <lineage>
        <taxon>Bacteria</taxon>
        <taxon>Pseudomonadati</taxon>
        <taxon>Pseudomonadota</taxon>
        <taxon>Gammaproteobacteria</taxon>
        <taxon>Alteromonadales</taxon>
        <taxon>Colwelliaceae</taxon>
        <taxon>Thalassotalea</taxon>
    </lineage>
</organism>
<dbReference type="PANTHER" id="PTHR43135">
    <property type="entry name" value="ALPHA-D-RIBOSE 1-METHYLPHOSPHONATE 5-TRIPHOSPHATE DIPHOSPHATASE"/>
    <property type="match status" value="1"/>
</dbReference>
<feature type="domain" description="Amidohydrolase-related" evidence="2">
    <location>
        <begin position="80"/>
        <end position="298"/>
    </location>
</feature>
<dbReference type="SUPFAM" id="SSF51338">
    <property type="entry name" value="Composite domain of metallo-dependent hydrolases"/>
    <property type="match status" value="1"/>
</dbReference>
<dbReference type="InterPro" id="IPR011059">
    <property type="entry name" value="Metal-dep_hydrolase_composite"/>
</dbReference>
<dbReference type="Pfam" id="PF01979">
    <property type="entry name" value="Amidohydro_1"/>
    <property type="match status" value="1"/>
</dbReference>
<dbReference type="PANTHER" id="PTHR43135:SF3">
    <property type="entry name" value="ALPHA-D-RIBOSE 1-METHYLPHOSPHONATE 5-TRIPHOSPHATE DIPHOSPHATASE"/>
    <property type="match status" value="1"/>
</dbReference>
<sequence length="460" mass="49604">MNVKSKMKFVAASVLIAGMSINSVMAAQTLFTNVNVFNGTEDKIYSDLNVLVDGNKITVISAKDISVKDDAMIIDGTGKTLMPGLMDTHVHPNMLIEGGLLAIESARWDEIGAVAAGNTQEWLYEGFTTIRGMGATPNGLKKTIDKGIIDGPRIYPSGSYISQTSGHADIVMASMQENPENSNLVKLGLTQLADGEDEIRKAVRRNFAVGASQIKLMIGGGISSLKGPLFAAQFTDAEITAAVEEAAARDTYVAVHVYQDKHVQRAIRLGVKSIEHGQFISEETARMGKEAGVFFQGNLAGMSPALLEHPVYGGNPIVRAKVEEFIEDSKNYTNIIRKVQPNMAFTADLVNESGVNARRHRDHEKWVWSKEYGNFIALKSMTSSAGELVAMSGGSNPYPGKLGVVEVGALADLLLVDGNPLEDISVIGGNEKWFAAPARDKGIKTLKVIMKDGKIYKNTL</sequence>
<proteinExistence type="predicted"/>
<evidence type="ECO:0000313" key="3">
    <source>
        <dbReference type="EMBL" id="WNC73992.1"/>
    </source>
</evidence>
<dbReference type="Gene3D" id="2.30.40.10">
    <property type="entry name" value="Urease, subunit C, domain 1"/>
    <property type="match status" value="1"/>
</dbReference>
<protein>
    <submittedName>
        <fullName evidence="3">Amidohydrolase family protein</fullName>
    </submittedName>
</protein>
<evidence type="ECO:0000256" key="1">
    <source>
        <dbReference type="SAM" id="SignalP"/>
    </source>
</evidence>